<dbReference type="InterPro" id="IPR011992">
    <property type="entry name" value="EF-hand-dom_pair"/>
</dbReference>
<evidence type="ECO:0000256" key="1">
    <source>
        <dbReference type="ARBA" id="ARBA00004137"/>
    </source>
</evidence>
<evidence type="ECO:0000256" key="7">
    <source>
        <dbReference type="ARBA" id="ARBA00023002"/>
    </source>
</evidence>
<keyword evidence="9" id="KW-0472">Membrane</keyword>
<evidence type="ECO:0000256" key="8">
    <source>
        <dbReference type="ARBA" id="ARBA00023027"/>
    </source>
</evidence>
<keyword evidence="3" id="KW-0285">Flavoprotein</keyword>
<comment type="caution">
    <text evidence="11">The sequence shown here is derived from an EMBL/GenBank/DDBJ whole genome shotgun (WGS) entry which is preliminary data.</text>
</comment>
<gene>
    <name evidence="11" type="ORF">RDB_LOCUS51854</name>
</gene>
<dbReference type="SMART" id="SM00054">
    <property type="entry name" value="EFh"/>
    <property type="match status" value="2"/>
</dbReference>
<comment type="subcellular location">
    <subcellularLocation>
        <location evidence="1">Mitochondrion inner membrane</location>
        <topology evidence="1">Peripheral membrane protein</topology>
        <orientation evidence="1">Intermembrane side</orientation>
    </subcellularLocation>
</comment>
<dbReference type="Pfam" id="PF22366">
    <property type="entry name" value="NDH2_C"/>
    <property type="match status" value="1"/>
</dbReference>
<evidence type="ECO:0000259" key="10">
    <source>
        <dbReference type="PROSITE" id="PS50222"/>
    </source>
</evidence>
<comment type="similarity">
    <text evidence="2">Belongs to the NADH dehydrogenase family.</text>
</comment>
<evidence type="ECO:0000256" key="9">
    <source>
        <dbReference type="SAM" id="Phobius"/>
    </source>
</evidence>
<dbReference type="PROSITE" id="PS00018">
    <property type="entry name" value="EF_HAND_1"/>
    <property type="match status" value="2"/>
</dbReference>
<dbReference type="Proteomes" id="UP000663846">
    <property type="component" value="Unassembled WGS sequence"/>
</dbReference>
<sequence>MKGLIDPGSVCFTVVIAWSHIAADVKRVSWLCASTILWPSQNMVPVRCTAAALTKAFVPISRYHRLTDFRRVLPFSNELVRSSKFSTTIPRRADPSPIPGSPAPLPPSRSTIILRRCVTGLKWSGFLIGSSVLGIGLLTGALFVHDVFTYNDKHVEKVPVNPLALKPETGGPKNLPIASSLVGDEEDEEAKFLSTKPRLVIVGGGWGAVAVLQKLHPADYHVTIVSPDTYTNFTPLLPSAAVGTVQVRSLIEPLRKLVARVHGHFVCAKAVDVAFSEQLLEVETQTENGTRRMYIPYDKLIIAVGSVSAQHGVPGLENCFQLKNIRDAQGIRRRIFDNFELASLPTTSPEERKRLLSFVICGGGPTGVETAAEIYDLCQEDIIKYYPKLLREEVSIHIIQSRDHILNTYSESISQYAEQKFSRDNVNVITNARVKAVYPDRVEYEQREPNGKVLYSIPSNFVLWSTGIAMNPFTQRVSDLLPNQVHRKAIEVDAHLRVKGAPLGTVYAVGDASTIETSIVSHLLELVDEADKNKDGRIDYEEWEIMATRIRKKFPMTDQHIAKLRELFDAYDKDHDGSLGLNELVVLLEELGNKITALPATAQVASQQGKYLGRKLNKLARQKRTLAANDIDFDDDATYSDPFKYKHLGSLAYIGNAAVFDLGGTSFMGGLAAMYAWRSVYWSEQVSMRTRALLMIDWIIRHRGLGKRFVQAIDSSDNSMTEWNVWLIWRFLYDRF</sequence>
<dbReference type="InterPro" id="IPR023753">
    <property type="entry name" value="FAD/NAD-binding_dom"/>
</dbReference>
<feature type="domain" description="EF-hand" evidence="10">
    <location>
        <begin position="518"/>
        <end position="553"/>
    </location>
</feature>
<dbReference type="Gene3D" id="3.50.50.100">
    <property type="match status" value="2"/>
</dbReference>
<evidence type="ECO:0000256" key="5">
    <source>
        <dbReference type="ARBA" id="ARBA00022837"/>
    </source>
</evidence>
<dbReference type="SUPFAM" id="SSF51905">
    <property type="entry name" value="FAD/NAD(P)-binding domain"/>
    <property type="match status" value="2"/>
</dbReference>
<dbReference type="GO" id="GO:0005743">
    <property type="term" value="C:mitochondrial inner membrane"/>
    <property type="evidence" value="ECO:0007669"/>
    <property type="project" value="UniProtKB-SubCell"/>
</dbReference>
<dbReference type="Gene3D" id="1.10.238.10">
    <property type="entry name" value="EF-hand"/>
    <property type="match status" value="1"/>
</dbReference>
<feature type="domain" description="EF-hand" evidence="10">
    <location>
        <begin position="559"/>
        <end position="594"/>
    </location>
</feature>
<evidence type="ECO:0000256" key="2">
    <source>
        <dbReference type="ARBA" id="ARBA00005272"/>
    </source>
</evidence>
<dbReference type="GO" id="GO:0003954">
    <property type="term" value="F:NADH dehydrogenase activity"/>
    <property type="evidence" value="ECO:0007669"/>
    <property type="project" value="InterPro"/>
</dbReference>
<dbReference type="InterPro" id="IPR002048">
    <property type="entry name" value="EF_hand_dom"/>
</dbReference>
<keyword evidence="5" id="KW-0106">Calcium</keyword>
<dbReference type="PANTHER" id="PTHR43706:SF50">
    <property type="entry name" value="NADH DEHYDROGENASE (UBIQUINONE)-RELATED"/>
    <property type="match status" value="1"/>
</dbReference>
<feature type="transmembrane region" description="Helical" evidence="9">
    <location>
        <begin position="123"/>
        <end position="144"/>
    </location>
</feature>
<dbReference type="PROSITE" id="PS50222">
    <property type="entry name" value="EF_HAND_2"/>
    <property type="match status" value="2"/>
</dbReference>
<evidence type="ECO:0000256" key="6">
    <source>
        <dbReference type="ARBA" id="ARBA00022946"/>
    </source>
</evidence>
<evidence type="ECO:0000313" key="11">
    <source>
        <dbReference type="EMBL" id="CAE6397641.1"/>
    </source>
</evidence>
<reference evidence="11" key="1">
    <citation type="submission" date="2021-01" db="EMBL/GenBank/DDBJ databases">
        <authorList>
            <person name="Kaushik A."/>
        </authorList>
    </citation>
    <scope>NUCLEOTIDE SEQUENCE</scope>
    <source>
        <strain evidence="11">AG1-1C</strain>
    </source>
</reference>
<dbReference type="EMBL" id="CAJMWS010000300">
    <property type="protein sequence ID" value="CAE6397641.1"/>
    <property type="molecule type" value="Genomic_DNA"/>
</dbReference>
<evidence type="ECO:0000256" key="4">
    <source>
        <dbReference type="ARBA" id="ARBA00022827"/>
    </source>
</evidence>
<protein>
    <recommendedName>
        <fullName evidence="10">EF-hand domain-containing protein</fullName>
    </recommendedName>
</protein>
<dbReference type="AlphaFoldDB" id="A0A8H2WN53"/>
<dbReference type="Pfam" id="PF07992">
    <property type="entry name" value="Pyr_redox_2"/>
    <property type="match status" value="1"/>
</dbReference>
<dbReference type="PRINTS" id="PR00368">
    <property type="entry name" value="FADPNR"/>
</dbReference>
<dbReference type="InterPro" id="IPR045024">
    <property type="entry name" value="NDH-2"/>
</dbReference>
<organism evidence="11 12">
    <name type="scientific">Rhizoctonia solani</name>
    <dbReference type="NCBI Taxonomy" id="456999"/>
    <lineage>
        <taxon>Eukaryota</taxon>
        <taxon>Fungi</taxon>
        <taxon>Dikarya</taxon>
        <taxon>Basidiomycota</taxon>
        <taxon>Agaricomycotina</taxon>
        <taxon>Agaricomycetes</taxon>
        <taxon>Cantharellales</taxon>
        <taxon>Ceratobasidiaceae</taxon>
        <taxon>Rhizoctonia</taxon>
    </lineage>
</organism>
<evidence type="ECO:0000256" key="3">
    <source>
        <dbReference type="ARBA" id="ARBA00022630"/>
    </source>
</evidence>
<proteinExistence type="inferred from homology"/>
<dbReference type="Pfam" id="PF13405">
    <property type="entry name" value="EF-hand_6"/>
    <property type="match status" value="1"/>
</dbReference>
<dbReference type="InterPro" id="IPR018247">
    <property type="entry name" value="EF_Hand_1_Ca_BS"/>
</dbReference>
<dbReference type="GO" id="GO:0005509">
    <property type="term" value="F:calcium ion binding"/>
    <property type="evidence" value="ECO:0007669"/>
    <property type="project" value="InterPro"/>
</dbReference>
<keyword evidence="8" id="KW-0520">NAD</keyword>
<keyword evidence="4" id="KW-0274">FAD</keyword>
<dbReference type="PANTHER" id="PTHR43706">
    <property type="entry name" value="NADH DEHYDROGENASE"/>
    <property type="match status" value="1"/>
</dbReference>
<dbReference type="Pfam" id="PF13202">
    <property type="entry name" value="EF-hand_5"/>
    <property type="match status" value="1"/>
</dbReference>
<evidence type="ECO:0000313" key="12">
    <source>
        <dbReference type="Proteomes" id="UP000663846"/>
    </source>
</evidence>
<dbReference type="InterPro" id="IPR054585">
    <property type="entry name" value="NDH2-like_C"/>
</dbReference>
<keyword evidence="6" id="KW-0809">Transit peptide</keyword>
<dbReference type="SUPFAM" id="SSF47473">
    <property type="entry name" value="EF-hand"/>
    <property type="match status" value="1"/>
</dbReference>
<keyword evidence="9" id="KW-0812">Transmembrane</keyword>
<name>A0A8H2WN53_9AGAM</name>
<dbReference type="InterPro" id="IPR036188">
    <property type="entry name" value="FAD/NAD-bd_sf"/>
</dbReference>
<accession>A0A8H2WN53</accession>
<keyword evidence="7" id="KW-0560">Oxidoreductase</keyword>
<keyword evidence="9" id="KW-1133">Transmembrane helix</keyword>